<proteinExistence type="predicted"/>
<gene>
    <name evidence="2" type="ORF">Tci_827283</name>
</gene>
<feature type="compositionally biased region" description="Basic and acidic residues" evidence="1">
    <location>
        <begin position="46"/>
        <end position="56"/>
    </location>
</feature>
<reference evidence="2" key="1">
    <citation type="journal article" date="2019" name="Sci. Rep.">
        <title>Draft genome of Tanacetum cinerariifolium, the natural source of mosquito coil.</title>
        <authorList>
            <person name="Yamashiro T."/>
            <person name="Shiraishi A."/>
            <person name="Satake H."/>
            <person name="Nakayama K."/>
        </authorList>
    </citation>
    <scope>NUCLEOTIDE SEQUENCE</scope>
</reference>
<accession>A0A699Q546</accession>
<evidence type="ECO:0000313" key="2">
    <source>
        <dbReference type="EMBL" id="GFC55313.1"/>
    </source>
</evidence>
<feature type="non-terminal residue" evidence="2">
    <location>
        <position position="1"/>
    </location>
</feature>
<organism evidence="2">
    <name type="scientific">Tanacetum cinerariifolium</name>
    <name type="common">Dalmatian daisy</name>
    <name type="synonym">Chrysanthemum cinerariifolium</name>
    <dbReference type="NCBI Taxonomy" id="118510"/>
    <lineage>
        <taxon>Eukaryota</taxon>
        <taxon>Viridiplantae</taxon>
        <taxon>Streptophyta</taxon>
        <taxon>Embryophyta</taxon>
        <taxon>Tracheophyta</taxon>
        <taxon>Spermatophyta</taxon>
        <taxon>Magnoliopsida</taxon>
        <taxon>eudicotyledons</taxon>
        <taxon>Gunneridae</taxon>
        <taxon>Pentapetalae</taxon>
        <taxon>asterids</taxon>
        <taxon>campanulids</taxon>
        <taxon>Asterales</taxon>
        <taxon>Asteraceae</taxon>
        <taxon>Asteroideae</taxon>
        <taxon>Anthemideae</taxon>
        <taxon>Anthemidinae</taxon>
        <taxon>Tanacetum</taxon>
    </lineage>
</organism>
<name>A0A699Q546_TANCI</name>
<dbReference type="EMBL" id="BKCJ010964705">
    <property type="protein sequence ID" value="GFC55313.1"/>
    <property type="molecule type" value="Genomic_DNA"/>
</dbReference>
<sequence length="128" mass="14358">FHINFFENQPNVVGSGPKWLFDIDTLTESTNYQPVVARNQPNHNAGIKETRDAGKVGKETVSAQQYVLLPLWSTSSQDPHNTDADVAFDVKENENEVHVSSRSSDKLKKHDEKVKREAKGKSHVDLST</sequence>
<feature type="region of interest" description="Disordered" evidence="1">
    <location>
        <begin position="91"/>
        <end position="128"/>
    </location>
</feature>
<protein>
    <submittedName>
        <fullName evidence="2">Uncharacterized protein</fullName>
    </submittedName>
</protein>
<evidence type="ECO:0000256" key="1">
    <source>
        <dbReference type="SAM" id="MobiDB-lite"/>
    </source>
</evidence>
<comment type="caution">
    <text evidence="2">The sequence shown here is derived from an EMBL/GenBank/DDBJ whole genome shotgun (WGS) entry which is preliminary data.</text>
</comment>
<dbReference type="AlphaFoldDB" id="A0A699Q546"/>
<feature type="region of interest" description="Disordered" evidence="1">
    <location>
        <begin position="37"/>
        <end position="56"/>
    </location>
</feature>